<dbReference type="RefSeq" id="WP_224524189.1">
    <property type="nucleotide sequence ID" value="NZ_JAIUJR010000001.1"/>
</dbReference>
<evidence type="ECO:0000313" key="1">
    <source>
        <dbReference type="EMBL" id="MCA0131124.1"/>
    </source>
</evidence>
<proteinExistence type="predicted"/>
<dbReference type="InterPro" id="IPR026341">
    <property type="entry name" value="T9SS_type_B"/>
</dbReference>
<reference evidence="2" key="1">
    <citation type="submission" date="2023-07" db="EMBL/GenBank/DDBJ databases">
        <authorList>
            <person name="Yue Y."/>
        </authorList>
    </citation>
    <scope>NUCLEOTIDE SEQUENCE [LARGE SCALE GENOMIC DNA]</scope>
    <source>
        <strain evidence="2">D23</strain>
    </source>
</reference>
<name>A0ABS7XP14_9FLAO</name>
<organism evidence="1 2">
    <name type="scientific">Winogradskyella alexanderae</name>
    <dbReference type="NCBI Taxonomy" id="2877123"/>
    <lineage>
        <taxon>Bacteria</taxon>
        <taxon>Pseudomonadati</taxon>
        <taxon>Bacteroidota</taxon>
        <taxon>Flavobacteriia</taxon>
        <taxon>Flavobacteriales</taxon>
        <taxon>Flavobacteriaceae</taxon>
        <taxon>Winogradskyella</taxon>
    </lineage>
</organism>
<comment type="caution">
    <text evidence="1">The sequence shown here is derived from an EMBL/GenBank/DDBJ whole genome shotgun (WGS) entry which is preliminary data.</text>
</comment>
<evidence type="ECO:0000313" key="2">
    <source>
        <dbReference type="Proteomes" id="UP001198901"/>
    </source>
</evidence>
<accession>A0ABS7XP14</accession>
<dbReference type="Pfam" id="PF13585">
    <property type="entry name" value="CHU_C"/>
    <property type="match status" value="1"/>
</dbReference>
<keyword evidence="2" id="KW-1185">Reference proteome</keyword>
<protein>
    <submittedName>
        <fullName evidence="1">T9SS type B sorting domain-containing protein</fullName>
    </submittedName>
</protein>
<dbReference type="NCBIfam" id="TIGR04131">
    <property type="entry name" value="Bac_Flav_CTERM"/>
    <property type="match status" value="1"/>
</dbReference>
<dbReference type="EMBL" id="JAIUJR010000001">
    <property type="protein sequence ID" value="MCA0131124.1"/>
    <property type="molecule type" value="Genomic_DNA"/>
</dbReference>
<dbReference type="Proteomes" id="UP001198901">
    <property type="component" value="Unassembled WGS sequence"/>
</dbReference>
<gene>
    <name evidence="1" type="ORF">LBU54_00905</name>
</gene>
<sequence>MVLTLQKTHAQLGFCQGNSGDPIFVETFGSGLTDTALPAGTTTYTYANGNSPDDGLYTVTSNTNYFDWFDVDDVTPNDTNGRMLLVNSSFTPGEFYRTDISGLCENTTYEFSSWLINLTPLDGFCGATAIPINVRFEIWDNTDTNLLASGATGDISGTITPNWEQYALVFQTLPGQTSVILKMINNSSGGCGNDLAIDDIVFKSCGDLIIVEDATGNNSESLCSSFTPYSQTINAIPDNAVFSSHFYQWQSSTDGVNWVDIIGETNNVLNIVGLTTTTFYRAKVAEFAANLTNADCITFSDVYEVNITQAPPQPVIECWETATFDDNLCDWVVSGSQPIEPTTECWETATFNTTTCSWEITGIQPPEPLNLECWETANFDDNLCDWVVTGSQPVEPTTQCWETATFNNITCSWEVTGTQPPEPVGLECWETATFNTIVCAWEVTGTEPQQPILECWETATFDLASCSWIVSGVQPPEPSGLECWETAVFNDAICQWEVFGSEPEEPTDLLCWQSTVFDDELCEWQIIGDQPLEFRDEFLFLCEGETIDLEAISVIENPSYQWETGEDSFSITIDSGGTYMVEVTDNCFTEIITFNVTEIELPVIESVSSNGNSIVVNLENPDEYVYSLDGVNFQISNVFSDVESGLYTVYVKSNVCEVVVTADHIHFYIQKFITPNGDGNNDTFNFNLAPYYSSTEVYIFNRFGKLLYSANNSNVNWDGTFIGNKLPSADYWYKIVIDGQEFYGHFTLKR</sequence>